<name>A0AAN9U1K2_9HEMI</name>
<feature type="chain" id="PRO_5042661868" description="Carboxylic ester hydrolase" evidence="5">
    <location>
        <begin position="18"/>
        <end position="543"/>
    </location>
</feature>
<feature type="signal peptide" evidence="5">
    <location>
        <begin position="1"/>
        <end position="17"/>
    </location>
</feature>
<dbReference type="Proteomes" id="UP001367676">
    <property type="component" value="Unassembled WGS sequence"/>
</dbReference>
<dbReference type="InterPro" id="IPR019819">
    <property type="entry name" value="Carboxylesterase_B_CS"/>
</dbReference>
<sequence>MTMLWLVLSTFFISAGAIDQVVRITHGLVGGVEEHTVYGTKYMAFYSIPYAAAPVGLLRLKPPVEPRPWFQVRNVTKWPSACLQQTKSKEVFGDEDCLYLNVFVPSNKSRINDALLPVMVFIYGGAFRSGDSSMYPPGYMLEKPVILVTMNYRLGPLGFLAYGTDDLSGNFGLKDQSFALKWVQKNIGAFGGNPSEVTLFGESAGSASVHLHTFSPLTTGLFHRAIMQSGIGTSDWCTQKLDEARAMTTAFAVVTGCYHRHLTQMVSCFRRLKPKEFIKGMNKLYVWSSDPTVLFRPVIEGEGVSDAALPKELRPTNYQSQSIPLIVGINSGEAAFKVLEYLKNDGLLLKELNEDYHHLFPIVLSYQSRVDPEKFEKITNRIKEFYFQSRSIAAETDIEVVKMLTDVMFLHPLMEVLRHYPATKYLYVYDHKSNCSGPGSIGCYKDEYGANHGDELALLFTQPKLPFDKMTVSEKFISSKLVEFWTNFAIYSNPNGPATDLVWIPVISKENEFLHITTKEISMKNNYHAERAEFWEKLVAENY</sequence>
<dbReference type="Gene3D" id="3.40.50.1820">
    <property type="entry name" value="alpha/beta hydrolase"/>
    <property type="match status" value="1"/>
</dbReference>
<dbReference type="PROSITE" id="PS00941">
    <property type="entry name" value="CARBOXYLESTERASE_B_2"/>
    <property type="match status" value="1"/>
</dbReference>
<dbReference type="InterPro" id="IPR029058">
    <property type="entry name" value="AB_hydrolase_fold"/>
</dbReference>
<accession>A0AAN9U1K2</accession>
<dbReference type="EC" id="3.1.1.-" evidence="5"/>
<dbReference type="SUPFAM" id="SSF53474">
    <property type="entry name" value="alpha/beta-Hydrolases"/>
    <property type="match status" value="1"/>
</dbReference>
<dbReference type="EMBL" id="JBBCAQ010000008">
    <property type="protein sequence ID" value="KAK7602468.1"/>
    <property type="molecule type" value="Genomic_DNA"/>
</dbReference>
<organism evidence="7 8">
    <name type="scientific">Parthenolecanium corni</name>
    <dbReference type="NCBI Taxonomy" id="536013"/>
    <lineage>
        <taxon>Eukaryota</taxon>
        <taxon>Metazoa</taxon>
        <taxon>Ecdysozoa</taxon>
        <taxon>Arthropoda</taxon>
        <taxon>Hexapoda</taxon>
        <taxon>Insecta</taxon>
        <taxon>Pterygota</taxon>
        <taxon>Neoptera</taxon>
        <taxon>Paraneoptera</taxon>
        <taxon>Hemiptera</taxon>
        <taxon>Sternorrhyncha</taxon>
        <taxon>Coccoidea</taxon>
        <taxon>Coccidae</taxon>
        <taxon>Parthenolecanium</taxon>
    </lineage>
</organism>
<evidence type="ECO:0000256" key="1">
    <source>
        <dbReference type="ARBA" id="ARBA00005964"/>
    </source>
</evidence>
<evidence type="ECO:0000313" key="7">
    <source>
        <dbReference type="EMBL" id="KAK7602468.1"/>
    </source>
</evidence>
<feature type="domain" description="Carboxylesterase type B" evidence="6">
    <location>
        <begin position="19"/>
        <end position="535"/>
    </location>
</feature>
<keyword evidence="2" id="KW-0719">Serine esterase</keyword>
<comment type="caution">
    <text evidence="7">The sequence shown here is derived from an EMBL/GenBank/DDBJ whole genome shotgun (WGS) entry which is preliminary data.</text>
</comment>
<gene>
    <name evidence="7" type="ORF">V9T40_008057</name>
</gene>
<evidence type="ECO:0000259" key="6">
    <source>
        <dbReference type="Pfam" id="PF00135"/>
    </source>
</evidence>
<reference evidence="7 8" key="1">
    <citation type="submission" date="2024-03" db="EMBL/GenBank/DDBJ databases">
        <title>Adaptation during the transition from Ophiocordyceps entomopathogen to insect associate is accompanied by gene loss and intensified selection.</title>
        <authorList>
            <person name="Ward C.M."/>
            <person name="Onetto C.A."/>
            <person name="Borneman A.R."/>
        </authorList>
    </citation>
    <scope>NUCLEOTIDE SEQUENCE [LARGE SCALE GENOMIC DNA]</scope>
    <source>
        <strain evidence="7">AWRI1</strain>
        <tissue evidence="7">Single Adult Female</tissue>
    </source>
</reference>
<dbReference type="Pfam" id="PF00135">
    <property type="entry name" value="COesterase"/>
    <property type="match status" value="1"/>
</dbReference>
<keyword evidence="5" id="KW-0732">Signal</keyword>
<dbReference type="InterPro" id="IPR050309">
    <property type="entry name" value="Type-B_Carboxylest/Lipase"/>
</dbReference>
<comment type="similarity">
    <text evidence="1 5">Belongs to the type-B carboxylesterase/lipase family.</text>
</comment>
<dbReference type="InterPro" id="IPR002018">
    <property type="entry name" value="CarbesteraseB"/>
</dbReference>
<proteinExistence type="inferred from homology"/>
<dbReference type="InterPro" id="IPR019826">
    <property type="entry name" value="Carboxylesterase_B_AS"/>
</dbReference>
<evidence type="ECO:0000256" key="2">
    <source>
        <dbReference type="ARBA" id="ARBA00022487"/>
    </source>
</evidence>
<dbReference type="AlphaFoldDB" id="A0AAN9U1K2"/>
<keyword evidence="3 5" id="KW-0378">Hydrolase</keyword>
<dbReference type="PANTHER" id="PTHR11559">
    <property type="entry name" value="CARBOXYLESTERASE"/>
    <property type="match status" value="1"/>
</dbReference>
<evidence type="ECO:0000256" key="4">
    <source>
        <dbReference type="ARBA" id="ARBA00023180"/>
    </source>
</evidence>
<evidence type="ECO:0000256" key="3">
    <source>
        <dbReference type="ARBA" id="ARBA00022801"/>
    </source>
</evidence>
<keyword evidence="8" id="KW-1185">Reference proteome</keyword>
<evidence type="ECO:0000313" key="8">
    <source>
        <dbReference type="Proteomes" id="UP001367676"/>
    </source>
</evidence>
<evidence type="ECO:0000256" key="5">
    <source>
        <dbReference type="RuleBase" id="RU361235"/>
    </source>
</evidence>
<dbReference type="PROSITE" id="PS00122">
    <property type="entry name" value="CARBOXYLESTERASE_B_1"/>
    <property type="match status" value="1"/>
</dbReference>
<keyword evidence="4" id="KW-0325">Glycoprotein</keyword>
<protein>
    <recommendedName>
        <fullName evidence="5">Carboxylic ester hydrolase</fullName>
        <ecNumber evidence="5">3.1.1.-</ecNumber>
    </recommendedName>
</protein>
<dbReference type="GO" id="GO:0052689">
    <property type="term" value="F:carboxylic ester hydrolase activity"/>
    <property type="evidence" value="ECO:0007669"/>
    <property type="project" value="UniProtKB-KW"/>
</dbReference>